<comment type="caution">
    <text evidence="2">The sequence shown here is derived from an EMBL/GenBank/DDBJ whole genome shotgun (WGS) entry which is preliminary data.</text>
</comment>
<reference evidence="2 3" key="1">
    <citation type="submission" date="2023-08" db="EMBL/GenBank/DDBJ databases">
        <title>Black Yeasts Isolated from many extreme environments.</title>
        <authorList>
            <person name="Coleine C."/>
            <person name="Stajich J.E."/>
            <person name="Selbmann L."/>
        </authorList>
    </citation>
    <scope>NUCLEOTIDE SEQUENCE [LARGE SCALE GENOMIC DNA]</scope>
    <source>
        <strain evidence="2 3">CCFEE 5792</strain>
    </source>
</reference>
<dbReference type="PANTHER" id="PTHR10672:SF39">
    <property type="entry name" value="CLASS II ALDOLASE_ADDUCIN N-TERMINAL DOMAIN-CONTAINING PROTEIN"/>
    <property type="match status" value="1"/>
</dbReference>
<dbReference type="RefSeq" id="XP_064701812.1">
    <property type="nucleotide sequence ID" value="XM_064851907.1"/>
</dbReference>
<dbReference type="Pfam" id="PF00596">
    <property type="entry name" value="Aldolase_II"/>
    <property type="match status" value="1"/>
</dbReference>
<gene>
    <name evidence="2" type="ORF">LTR84_008361</name>
</gene>
<dbReference type="InterPro" id="IPR036409">
    <property type="entry name" value="Aldolase_II/adducin_N_sf"/>
</dbReference>
<evidence type="ECO:0000313" key="3">
    <source>
        <dbReference type="Proteomes" id="UP001358417"/>
    </source>
</evidence>
<dbReference type="GO" id="GO:0051015">
    <property type="term" value="F:actin filament binding"/>
    <property type="evidence" value="ECO:0007669"/>
    <property type="project" value="TreeGrafter"/>
</dbReference>
<dbReference type="GeneID" id="89976524"/>
<dbReference type="GO" id="GO:0005856">
    <property type="term" value="C:cytoskeleton"/>
    <property type="evidence" value="ECO:0007669"/>
    <property type="project" value="TreeGrafter"/>
</dbReference>
<dbReference type="AlphaFoldDB" id="A0AAV9N076"/>
<feature type="domain" description="Class II aldolase/adducin N-terminal" evidence="1">
    <location>
        <begin position="69"/>
        <end position="252"/>
    </location>
</feature>
<proteinExistence type="predicted"/>
<dbReference type="SMART" id="SM01007">
    <property type="entry name" value="Aldolase_II"/>
    <property type="match status" value="1"/>
</dbReference>
<accession>A0AAV9N076</accession>
<dbReference type="Proteomes" id="UP001358417">
    <property type="component" value="Unassembled WGS sequence"/>
</dbReference>
<dbReference type="PANTHER" id="PTHR10672">
    <property type="entry name" value="ADDUCIN"/>
    <property type="match status" value="1"/>
</dbReference>
<name>A0AAV9N076_9EURO</name>
<dbReference type="InterPro" id="IPR051017">
    <property type="entry name" value="Aldolase-II_Adducin_sf"/>
</dbReference>
<evidence type="ECO:0000313" key="2">
    <source>
        <dbReference type="EMBL" id="KAK5046218.1"/>
    </source>
</evidence>
<dbReference type="Gene3D" id="3.40.225.10">
    <property type="entry name" value="Class II aldolase/adducin N-terminal domain"/>
    <property type="match status" value="1"/>
</dbReference>
<keyword evidence="3" id="KW-1185">Reference proteome</keyword>
<dbReference type="FunFam" id="3.40.225.10:FF:000009">
    <property type="entry name" value="Class II aldolase/adducin N-terminal"/>
    <property type="match status" value="1"/>
</dbReference>
<dbReference type="EMBL" id="JAVRRD010000031">
    <property type="protein sequence ID" value="KAK5046218.1"/>
    <property type="molecule type" value="Genomic_DNA"/>
</dbReference>
<dbReference type="SUPFAM" id="SSF53639">
    <property type="entry name" value="AraD/HMP-PK domain-like"/>
    <property type="match status" value="1"/>
</dbReference>
<evidence type="ECO:0000259" key="1">
    <source>
        <dbReference type="SMART" id="SM01007"/>
    </source>
</evidence>
<dbReference type="InterPro" id="IPR001303">
    <property type="entry name" value="Aldolase_II/adducin_N"/>
</dbReference>
<organism evidence="2 3">
    <name type="scientific">Exophiala bonariae</name>
    <dbReference type="NCBI Taxonomy" id="1690606"/>
    <lineage>
        <taxon>Eukaryota</taxon>
        <taxon>Fungi</taxon>
        <taxon>Dikarya</taxon>
        <taxon>Ascomycota</taxon>
        <taxon>Pezizomycotina</taxon>
        <taxon>Eurotiomycetes</taxon>
        <taxon>Chaetothyriomycetidae</taxon>
        <taxon>Chaetothyriales</taxon>
        <taxon>Herpotrichiellaceae</taxon>
        <taxon>Exophiala</taxon>
    </lineage>
</organism>
<sequence>MSTTTVTYTEDKDGNQFPLPLTKTALLSPRGFTFFNNRTGHFPGQLEPIRKVRYPRFETFEKERAFRKLHHAAALRWLGSQGYGNEGAGGHMTVRDPELEDHFWINPFARSFHHLTPDDLVLVNDKGIVVGGNMHCVNPAGYFIHSAIHRARPDVHAVVHMHTIAGKAFSAFGKELPMWNQDCCQFFEAQTVFPAFDGFVLAADEGDAIAKALGPTNKAIILQNHGLLVVGRSPDGAAFTFGALERCIEAQFKTESLSQLTGFNPTLVTPDMARGVKKYYVDEFQYLTFQPAFEDMVRASNGVLPMETDGEIYPDWDAP</sequence>
<protein>
    <recommendedName>
        <fullName evidence="1">Class II aldolase/adducin N-terminal domain-containing protein</fullName>
    </recommendedName>
</protein>